<keyword evidence="5" id="KW-0067">ATP-binding</keyword>
<feature type="compositionally biased region" description="Basic and acidic residues" evidence="6">
    <location>
        <begin position="135"/>
        <end position="150"/>
    </location>
</feature>
<dbReference type="EMBL" id="LT608259">
    <property type="protein sequence ID" value="SCO63014.1"/>
    <property type="molecule type" value="Genomic_DNA"/>
</dbReference>
<evidence type="ECO:0000256" key="2">
    <source>
        <dbReference type="ARBA" id="ARBA00022741"/>
    </source>
</evidence>
<feature type="compositionally biased region" description="Basic and acidic residues" evidence="6">
    <location>
        <begin position="104"/>
        <end position="120"/>
    </location>
</feature>
<protein>
    <recommendedName>
        <fullName evidence="1">RNA helicase</fullName>
        <ecNumber evidence="1">3.6.4.13</ecNumber>
    </recommendedName>
</protein>
<gene>
    <name evidence="9" type="primary">PRP5</name>
    <name evidence="9" type="ORF">PBK173_000274000</name>
    <name evidence="11" type="ORF">PBNK65E_000266000</name>
    <name evidence="10" type="ORF">PBNK65NY_000265200</name>
    <name evidence="13" type="ORF">PBSP11A_000265200</name>
    <name evidence="12" type="ORF">PBSP11RLL_000265500</name>
</gene>
<evidence type="ECO:0000259" key="7">
    <source>
        <dbReference type="PROSITE" id="PS51192"/>
    </source>
</evidence>
<dbReference type="VEuPathDB" id="PlasmoDB:PBANKA_1108300"/>
<dbReference type="InterPro" id="IPR001650">
    <property type="entry name" value="Helicase_C-like"/>
</dbReference>
<evidence type="ECO:0000313" key="17">
    <source>
        <dbReference type="Proteomes" id="UP000220214"/>
    </source>
</evidence>
<dbReference type="PANTHER" id="PTHR47958">
    <property type="entry name" value="ATP-DEPENDENT RNA HELICASE DBP3"/>
    <property type="match status" value="1"/>
</dbReference>
<dbReference type="SMART" id="SM00490">
    <property type="entry name" value="HELICc"/>
    <property type="match status" value="1"/>
</dbReference>
<evidence type="ECO:0000313" key="15">
    <source>
        <dbReference type="Proteomes" id="UP000219860"/>
    </source>
</evidence>
<evidence type="ECO:0000256" key="1">
    <source>
        <dbReference type="ARBA" id="ARBA00012552"/>
    </source>
</evidence>
<dbReference type="PROSITE" id="PS51192">
    <property type="entry name" value="HELICASE_ATP_BIND_1"/>
    <property type="match status" value="1"/>
</dbReference>
<evidence type="ECO:0000313" key="10">
    <source>
        <dbReference type="EMBL" id="SCM23595.1"/>
    </source>
</evidence>
<feature type="compositionally biased region" description="Basic and acidic residues" evidence="6">
    <location>
        <begin position="461"/>
        <end position="485"/>
    </location>
</feature>
<reference evidence="9 14" key="1">
    <citation type="submission" date="2016-02" db="EMBL/GenBank/DDBJ databases">
        <authorList>
            <consortium name="Pathogen Informatics"/>
        </authorList>
    </citation>
    <scope>NUCLEOTIDE SEQUENCE [LARGE SCALE GENOMIC DNA]</scope>
    <source>
        <strain evidence="9 14">K173</strain>
        <strain evidence="10 18">NK65 ny</strain>
        <strain evidence="11 17">NK65e</strain>
        <strain evidence="13 15">SP11 Antwerpcl1</strain>
        <strain evidence="12 16">SP11 RLL</strain>
    </source>
</reference>
<dbReference type="PROSITE" id="PS00039">
    <property type="entry name" value="DEAD_ATP_HELICASE"/>
    <property type="match status" value="1"/>
</dbReference>
<evidence type="ECO:0000313" key="9">
    <source>
        <dbReference type="EMBL" id="CXI60809.1"/>
    </source>
</evidence>
<evidence type="ECO:0000256" key="5">
    <source>
        <dbReference type="ARBA" id="ARBA00022840"/>
    </source>
</evidence>
<dbReference type="InterPro" id="IPR011545">
    <property type="entry name" value="DEAD/DEAH_box_helicase_dom"/>
</dbReference>
<feature type="region of interest" description="Disordered" evidence="6">
    <location>
        <begin position="461"/>
        <end position="495"/>
    </location>
</feature>
<feature type="compositionally biased region" description="Basic and acidic residues" evidence="6">
    <location>
        <begin position="397"/>
        <end position="414"/>
    </location>
</feature>
<keyword evidence="2" id="KW-0547">Nucleotide-binding</keyword>
<dbReference type="Proteomes" id="UP000069549">
    <property type="component" value="Chromosome 11"/>
</dbReference>
<sequence>MSSDSEDYYYKINNNNNSRKKRKEIEENRLKKSKRHYDETYNRKDNDYNKEKHKEKIKDYEKEIYNRHKKNKYNGYEERERKDYYDRRSVESYKSSHVKNYGKKKYDEKDKYEFKKSEREKKRHKKDESDECERYEELKYNKKKNDEKIKKKEKKNYHYTSSDESYRKTEKYHDKKRSHGRSGSNIMDNDSNKNIEGKPSNENKAKEKLNKNKKMEKNCEHKSTESEQEMKSEVKDEVKSASAMKPIPETKSLSRLERLKLFAQKLKWGSSENVKKGTKFTLNAPKIKGVNNQINLDIFMGNDIEEEEEKDEKKTNLVDAYIEREAKIPNDMLKDIKEEMEENIDDPLEIFMKNIEKENLENQEIYENKTITLDEIYSYDMNKHKYEDTCYVQAENEEIKEGNMDKEKEDEKRNTNSQINKSKLENNKEGNEEDDKMNDDVNENEEEDFYKIFIETLKKKTEEDKKKKEENEEKERIKNEEKEQNELDDSSINLSEDSEYNCETNTLKKKINKKFLQVNHDEIDYLPIKKNVYVQVSEITNMTEKDVEMFRKNNGNIVVRGKNCPRPIQYFYQCGLPGKILNILEKKNFKKMFSIQMQAIPALMCGRDIIAIAETGSGKTISYLFPLIRHVLHQDKLRNNDGPIGIILTPTRELSIQVKNEASIYCKAVDLKILAVYGGSNIGAQLNVLKKGVEIIVGTPGRIIDILTISNSKVTNLNRASFIVLDEADRLLDLGFESQIHSILNNCRKDKQTAMISATFPNYIQNLAKKLLYKPIEIIVGEKGKTNNNIYQFVEVLEEKKKLFRLLKLLGEWIKYGLILIFVNKQLEADLLYLELFKYEYKTLVLHGGQDQSDREHTLKSFKDEQNKILIATSVMARGIDIKNIILVINYECPDHIEDYIHKIGRTGRSNNIGYAYTFITPNEHTKAYDIYNLIKNNIYYINKTIDIPIELEHMANEYMNSKITEKDGNKLNTSNGVSNYTTVNSISYHGGDKKKGYKGKGFKFTPNEKSRMQMDKDLAKKELGLIEEKEDEDREAGYRSDMENDGKINSNTLNKTENITQTHEGKKIKNIPGITKAQKNNEINISPQTNLKQIELEIQKIKMDDTMNLSLKAKKINELMKAHNFIELQQSSYKTVDSTNDEELDKMAEIESLKLTEHIKDPKEKQLMFQKTKEDVKKKLINSKAQIESRNESIQRNMLLNAIRTKNMKKYSPFLPHTYVTEDNTILEEFYINDYPQHVRLKISNRDVLARIQDMSGAMCQIKGQYSNPLQPNKTNFILDHKLLHIEITAPTYNQVQIARTELTSLLSMFMQKCNLKNQKPSAGGYATFR</sequence>
<feature type="compositionally biased region" description="Basic and acidic residues" evidence="6">
    <location>
        <begin position="1036"/>
        <end position="1047"/>
    </location>
</feature>
<name>A0A0Y9XLV1_PLABE</name>
<evidence type="ECO:0000313" key="16">
    <source>
        <dbReference type="Proteomes" id="UP000219974"/>
    </source>
</evidence>
<dbReference type="GO" id="GO:0005524">
    <property type="term" value="F:ATP binding"/>
    <property type="evidence" value="ECO:0007669"/>
    <property type="project" value="UniProtKB-KW"/>
</dbReference>
<evidence type="ECO:0000313" key="14">
    <source>
        <dbReference type="Proteomes" id="UP000069549"/>
    </source>
</evidence>
<dbReference type="Proteomes" id="UP000219974">
    <property type="component" value="Chromosome 11"/>
</dbReference>
<dbReference type="SMART" id="SM00487">
    <property type="entry name" value="DEXDc"/>
    <property type="match status" value="1"/>
</dbReference>
<feature type="compositionally biased region" description="Basic and acidic residues" evidence="6">
    <location>
        <begin position="75"/>
        <end position="91"/>
    </location>
</feature>
<proteinExistence type="predicted"/>
<dbReference type="Proteomes" id="UP000516480">
    <property type="component" value="Chromosome 11"/>
</dbReference>
<dbReference type="Pfam" id="PF00271">
    <property type="entry name" value="Helicase_C"/>
    <property type="match status" value="1"/>
</dbReference>
<feature type="region of interest" description="Disordered" evidence="6">
    <location>
        <begin position="1"/>
        <end position="246"/>
    </location>
</feature>
<feature type="compositionally biased region" description="Basic and acidic residues" evidence="6">
    <location>
        <begin position="164"/>
        <end position="173"/>
    </location>
</feature>
<feature type="domain" description="Helicase ATP-binding" evidence="7">
    <location>
        <begin position="600"/>
        <end position="778"/>
    </location>
</feature>
<feature type="domain" description="Helicase C-terminal" evidence="8">
    <location>
        <begin position="789"/>
        <end position="950"/>
    </location>
</feature>
<feature type="region of interest" description="Disordered" evidence="6">
    <location>
        <begin position="397"/>
        <end position="445"/>
    </location>
</feature>
<feature type="compositionally biased region" description="Acidic residues" evidence="6">
    <location>
        <begin position="431"/>
        <end position="445"/>
    </location>
</feature>
<evidence type="ECO:0000256" key="4">
    <source>
        <dbReference type="ARBA" id="ARBA00022806"/>
    </source>
</evidence>
<evidence type="ECO:0000313" key="13">
    <source>
        <dbReference type="EMBL" id="SCO63014.1"/>
    </source>
</evidence>
<feature type="compositionally biased region" description="Basic and acidic residues" evidence="6">
    <location>
        <begin position="190"/>
        <end position="239"/>
    </location>
</feature>
<keyword evidence="4 9" id="KW-0347">Helicase</keyword>
<dbReference type="InterPro" id="IPR000629">
    <property type="entry name" value="RNA-helicase_DEAD-box_CS"/>
</dbReference>
<dbReference type="EMBL" id="LT608275">
    <property type="protein sequence ID" value="SCO60953.1"/>
    <property type="molecule type" value="Genomic_DNA"/>
</dbReference>
<evidence type="ECO:0000313" key="12">
    <source>
        <dbReference type="EMBL" id="SCO60953.1"/>
    </source>
</evidence>
<evidence type="ECO:0000313" key="11">
    <source>
        <dbReference type="EMBL" id="SCN26676.1"/>
    </source>
</evidence>
<dbReference type="InterPro" id="IPR014001">
    <property type="entry name" value="Helicase_ATP-bd"/>
</dbReference>
<dbReference type="Gene3D" id="3.40.50.300">
    <property type="entry name" value="P-loop containing nucleotide triphosphate hydrolases"/>
    <property type="match status" value="2"/>
</dbReference>
<accession>A0A0Y9XLV1</accession>
<dbReference type="EC" id="3.6.4.13" evidence="1"/>
<dbReference type="GO" id="GO:0003676">
    <property type="term" value="F:nucleic acid binding"/>
    <property type="evidence" value="ECO:0007669"/>
    <property type="project" value="InterPro"/>
</dbReference>
<dbReference type="Proteomes" id="UP000219860">
    <property type="component" value="Chromosome 11"/>
</dbReference>
<evidence type="ECO:0000313" key="18">
    <source>
        <dbReference type="Proteomes" id="UP000516480"/>
    </source>
</evidence>
<dbReference type="FunFam" id="3.40.50.300:FF:000079">
    <property type="entry name" value="probable ATP-dependent RNA helicase DDX17"/>
    <property type="match status" value="1"/>
</dbReference>
<organism evidence="9 14">
    <name type="scientific">Plasmodium berghei</name>
    <dbReference type="NCBI Taxonomy" id="5821"/>
    <lineage>
        <taxon>Eukaryota</taxon>
        <taxon>Sar</taxon>
        <taxon>Alveolata</taxon>
        <taxon>Apicomplexa</taxon>
        <taxon>Aconoidasida</taxon>
        <taxon>Haemosporida</taxon>
        <taxon>Plasmodiidae</taxon>
        <taxon>Plasmodium</taxon>
        <taxon>Plasmodium (Vinckeia)</taxon>
    </lineage>
</organism>
<feature type="region of interest" description="Disordered" evidence="6">
    <location>
        <begin position="1030"/>
        <end position="1053"/>
    </location>
</feature>
<evidence type="ECO:0000256" key="3">
    <source>
        <dbReference type="ARBA" id="ARBA00022801"/>
    </source>
</evidence>
<dbReference type="GO" id="GO:0016787">
    <property type="term" value="F:hydrolase activity"/>
    <property type="evidence" value="ECO:0007669"/>
    <property type="project" value="UniProtKB-KW"/>
</dbReference>
<dbReference type="EMBL" id="LT614637">
    <property type="protein sequence ID" value="SCN26676.1"/>
    <property type="molecule type" value="Genomic_DNA"/>
</dbReference>
<dbReference type="OMA" id="YWKLKTR"/>
<keyword evidence="3" id="KW-0378">Hydrolase</keyword>
<dbReference type="CDD" id="cd18787">
    <property type="entry name" value="SF2_C_DEAD"/>
    <property type="match status" value="1"/>
</dbReference>
<dbReference type="SUPFAM" id="SSF52540">
    <property type="entry name" value="P-loop containing nucleoside triphosphate hydrolases"/>
    <property type="match status" value="2"/>
</dbReference>
<evidence type="ECO:0000259" key="8">
    <source>
        <dbReference type="PROSITE" id="PS51194"/>
    </source>
</evidence>
<dbReference type="EMBL" id="LT160031">
    <property type="protein sequence ID" value="CXI60809.1"/>
    <property type="molecule type" value="Genomic_DNA"/>
</dbReference>
<dbReference type="EMBL" id="LT608147">
    <property type="protein sequence ID" value="SCM23595.1"/>
    <property type="molecule type" value="Genomic_DNA"/>
</dbReference>
<dbReference type="Pfam" id="PF00270">
    <property type="entry name" value="DEAD"/>
    <property type="match status" value="1"/>
</dbReference>
<dbReference type="GO" id="GO:0003724">
    <property type="term" value="F:RNA helicase activity"/>
    <property type="evidence" value="ECO:0007669"/>
    <property type="project" value="UniProtKB-EC"/>
</dbReference>
<dbReference type="InterPro" id="IPR027417">
    <property type="entry name" value="P-loop_NTPase"/>
</dbReference>
<dbReference type="PROSITE" id="PS51194">
    <property type="entry name" value="HELICASE_CTER"/>
    <property type="match status" value="1"/>
</dbReference>
<dbReference type="Proteomes" id="UP000220214">
    <property type="component" value="Chromosome 11"/>
</dbReference>
<dbReference type="OrthoDB" id="196131at2759"/>
<feature type="compositionally biased region" description="Basic and acidic residues" evidence="6">
    <location>
        <begin position="23"/>
        <end position="66"/>
    </location>
</feature>
<evidence type="ECO:0000256" key="6">
    <source>
        <dbReference type="SAM" id="MobiDB-lite"/>
    </source>
</evidence>